<proteinExistence type="predicted"/>
<dbReference type="AlphaFoldDB" id="A0A914YDU9"/>
<feature type="region of interest" description="Disordered" evidence="1">
    <location>
        <begin position="296"/>
        <end position="324"/>
    </location>
</feature>
<name>A0A914YDU9_9BILA</name>
<dbReference type="Proteomes" id="UP000887577">
    <property type="component" value="Unplaced"/>
</dbReference>
<evidence type="ECO:0000256" key="2">
    <source>
        <dbReference type="SAM" id="Phobius"/>
    </source>
</evidence>
<keyword evidence="2" id="KW-0472">Membrane</keyword>
<feature type="transmembrane region" description="Helical" evidence="2">
    <location>
        <begin position="236"/>
        <end position="260"/>
    </location>
</feature>
<keyword evidence="2" id="KW-0812">Transmembrane</keyword>
<accession>A0A914YDU9</accession>
<protein>
    <submittedName>
        <fullName evidence="4">Uncharacterized protein</fullName>
    </submittedName>
</protein>
<feature type="region of interest" description="Disordered" evidence="1">
    <location>
        <begin position="352"/>
        <end position="372"/>
    </location>
</feature>
<evidence type="ECO:0000256" key="1">
    <source>
        <dbReference type="SAM" id="MobiDB-lite"/>
    </source>
</evidence>
<sequence length="372" mass="41877">MEIPSYMELENIELPEFETNKLNESFAGHEEGYWWKRGNDEMLPDQIFFNSEKNVKINILNSTVSNPYFFRIGIKQPIPTFKFNFGAKCVGAVFEMYLNLKNDCKILIKLDENGFTFSTPLNQNNNITGALSSLIFDGNQVFVKVASPLSINKYQTCELSNPSDVPNDQFVLQMAPLENIGDCEKAELILSHSDVANGIEVLIDRSKIDENSTENATENSTIPSSTDKSAEGKMAWWWYLIFGGIGLFIVVIAILVYIFVIRPRLQKQKKSKTPIVMIESVEEEDHRRITVDTKTAISPELKPQKVQPPKSVPPPINDSGKKVKADTQINIRAPINDKHGTTNLVTLKKSADAKVMAKAATDKTDKEEQRNQ</sequence>
<dbReference type="WBParaSite" id="PSU_v2.g18406.t1">
    <property type="protein sequence ID" value="PSU_v2.g18406.t1"/>
    <property type="gene ID" value="PSU_v2.g18406"/>
</dbReference>
<feature type="compositionally biased region" description="Basic and acidic residues" evidence="1">
    <location>
        <begin position="360"/>
        <end position="372"/>
    </location>
</feature>
<keyword evidence="2" id="KW-1133">Transmembrane helix</keyword>
<organism evidence="3 4">
    <name type="scientific">Panagrolaimus superbus</name>
    <dbReference type="NCBI Taxonomy" id="310955"/>
    <lineage>
        <taxon>Eukaryota</taxon>
        <taxon>Metazoa</taxon>
        <taxon>Ecdysozoa</taxon>
        <taxon>Nematoda</taxon>
        <taxon>Chromadorea</taxon>
        <taxon>Rhabditida</taxon>
        <taxon>Tylenchina</taxon>
        <taxon>Panagrolaimomorpha</taxon>
        <taxon>Panagrolaimoidea</taxon>
        <taxon>Panagrolaimidae</taxon>
        <taxon>Panagrolaimus</taxon>
    </lineage>
</organism>
<evidence type="ECO:0000313" key="4">
    <source>
        <dbReference type="WBParaSite" id="PSU_v2.g18406.t1"/>
    </source>
</evidence>
<reference evidence="4" key="1">
    <citation type="submission" date="2022-11" db="UniProtKB">
        <authorList>
            <consortium name="WormBaseParasite"/>
        </authorList>
    </citation>
    <scope>IDENTIFICATION</scope>
</reference>
<keyword evidence="3" id="KW-1185">Reference proteome</keyword>
<evidence type="ECO:0000313" key="3">
    <source>
        <dbReference type="Proteomes" id="UP000887577"/>
    </source>
</evidence>